<reference evidence="1 2" key="1">
    <citation type="submission" date="2021-06" db="EMBL/GenBank/DDBJ databases">
        <title>Complete genome of Haloferula helveola possessing various polysaccharide degrading enzymes.</title>
        <authorList>
            <person name="Takami H."/>
            <person name="Huang C."/>
            <person name="Hamasaki K."/>
        </authorList>
    </citation>
    <scope>NUCLEOTIDE SEQUENCE [LARGE SCALE GENOMIC DNA]</scope>
    <source>
        <strain evidence="1 2">CN-1</strain>
    </source>
</reference>
<keyword evidence="2" id="KW-1185">Reference proteome</keyword>
<dbReference type="EMBL" id="AP024702">
    <property type="protein sequence ID" value="BCX48774.1"/>
    <property type="molecule type" value="Genomic_DNA"/>
</dbReference>
<accession>A0ABM7RB70</accession>
<evidence type="ECO:0000313" key="1">
    <source>
        <dbReference type="EMBL" id="BCX48774.1"/>
    </source>
</evidence>
<name>A0ABM7RB70_9BACT</name>
<organism evidence="1 2">
    <name type="scientific">Haloferula helveola</name>
    <dbReference type="NCBI Taxonomy" id="490095"/>
    <lineage>
        <taxon>Bacteria</taxon>
        <taxon>Pseudomonadati</taxon>
        <taxon>Verrucomicrobiota</taxon>
        <taxon>Verrucomicrobiia</taxon>
        <taxon>Verrucomicrobiales</taxon>
        <taxon>Verrucomicrobiaceae</taxon>
        <taxon>Haloferula</taxon>
    </lineage>
</organism>
<protein>
    <submittedName>
        <fullName evidence="1">Uncharacterized protein</fullName>
    </submittedName>
</protein>
<gene>
    <name evidence="1" type="ORF">HAHE_26820</name>
</gene>
<proteinExistence type="predicted"/>
<sequence>MKWLPLLLSLLGFLELRASDSMLEVWREFTETARQAGDPSLKGESDDYHEVLRRGYETLSRDQKLKLTVEHKTADRANLPESLSSFAEWFLKDSLTSDDLAAASLLFEQNAFQGIDAEPITVWLKKEKGGLYLLVYVMSSRRASGTFIEQSMINLVSAEFGLKEADSDECLRVVREYVIGRSGEGLPADR</sequence>
<evidence type="ECO:0000313" key="2">
    <source>
        <dbReference type="Proteomes" id="UP001374893"/>
    </source>
</evidence>
<dbReference type="Proteomes" id="UP001374893">
    <property type="component" value="Chromosome"/>
</dbReference>